<dbReference type="AlphaFoldDB" id="A0A512NT98"/>
<dbReference type="Proteomes" id="UP000321058">
    <property type="component" value="Unassembled WGS sequence"/>
</dbReference>
<organism evidence="1 2">
    <name type="scientific">Reyranella soli</name>
    <dbReference type="NCBI Taxonomy" id="1230389"/>
    <lineage>
        <taxon>Bacteria</taxon>
        <taxon>Pseudomonadati</taxon>
        <taxon>Pseudomonadota</taxon>
        <taxon>Alphaproteobacteria</taxon>
        <taxon>Hyphomicrobiales</taxon>
        <taxon>Reyranellaceae</taxon>
        <taxon>Reyranella</taxon>
    </lineage>
</organism>
<sequence>MYGPELSILLEPERAQLLIGLDILTAFERWGRMREDHGLSIEAARDVWIDVIGRLLFTAGPLNRLRLWSLVESGCENMS</sequence>
<reference evidence="1 2" key="1">
    <citation type="submission" date="2019-07" db="EMBL/GenBank/DDBJ databases">
        <title>Whole genome shotgun sequence of Reyranella soli NBRC 108950.</title>
        <authorList>
            <person name="Hosoyama A."/>
            <person name="Uohara A."/>
            <person name="Ohji S."/>
            <person name="Ichikawa N."/>
        </authorList>
    </citation>
    <scope>NUCLEOTIDE SEQUENCE [LARGE SCALE GENOMIC DNA]</scope>
    <source>
        <strain evidence="1 2">NBRC 108950</strain>
    </source>
</reference>
<protein>
    <submittedName>
        <fullName evidence="1">Uncharacterized protein</fullName>
    </submittedName>
</protein>
<accession>A0A512NT98</accession>
<comment type="caution">
    <text evidence="1">The sequence shown here is derived from an EMBL/GenBank/DDBJ whole genome shotgun (WGS) entry which is preliminary data.</text>
</comment>
<dbReference type="EMBL" id="BKAJ01000337">
    <property type="protein sequence ID" value="GEP62187.1"/>
    <property type="molecule type" value="Genomic_DNA"/>
</dbReference>
<keyword evidence="2" id="KW-1185">Reference proteome</keyword>
<evidence type="ECO:0000313" key="1">
    <source>
        <dbReference type="EMBL" id="GEP62187.1"/>
    </source>
</evidence>
<evidence type="ECO:0000313" key="2">
    <source>
        <dbReference type="Proteomes" id="UP000321058"/>
    </source>
</evidence>
<gene>
    <name evidence="1" type="ORF">RSO01_93530</name>
</gene>
<proteinExistence type="predicted"/>
<name>A0A512NT98_9HYPH</name>